<dbReference type="Gene3D" id="2.40.30.10">
    <property type="entry name" value="Translation factors"/>
    <property type="match status" value="1"/>
</dbReference>
<proteinExistence type="predicted"/>
<feature type="transmembrane region" description="Helical" evidence="3">
    <location>
        <begin position="81"/>
        <end position="100"/>
    </location>
</feature>
<dbReference type="Pfam" id="PF00175">
    <property type="entry name" value="NAD_binding_1"/>
    <property type="match status" value="1"/>
</dbReference>
<dbReference type="InterPro" id="IPR001433">
    <property type="entry name" value="OxRdtase_FAD/NAD-bd"/>
</dbReference>
<dbReference type="PANTHER" id="PTHR47354:SF5">
    <property type="entry name" value="PROTEIN RFBI"/>
    <property type="match status" value="1"/>
</dbReference>
<keyword evidence="3" id="KW-1133">Transmembrane helix</keyword>
<evidence type="ECO:0000259" key="4">
    <source>
        <dbReference type="PROSITE" id="PS51384"/>
    </source>
</evidence>
<dbReference type="InterPro" id="IPR039261">
    <property type="entry name" value="FNR_nucleotide-bd"/>
</dbReference>
<protein>
    <submittedName>
        <fullName evidence="5">Oxidoreductase</fullName>
    </submittedName>
</protein>
<keyword evidence="2" id="KW-0001">2Fe-2S</keyword>
<dbReference type="InterPro" id="IPR050415">
    <property type="entry name" value="MRET"/>
</dbReference>
<dbReference type="InterPro" id="IPR017938">
    <property type="entry name" value="Riboflavin_synthase-like_b-brl"/>
</dbReference>
<comment type="cofactor">
    <cofactor evidence="1">
        <name>FAD</name>
        <dbReference type="ChEBI" id="CHEBI:57692"/>
    </cofactor>
</comment>
<dbReference type="InterPro" id="IPR013112">
    <property type="entry name" value="FAD-bd_8"/>
</dbReference>
<dbReference type="SUPFAM" id="SSF63380">
    <property type="entry name" value="Riboflavin synthase domain-like"/>
    <property type="match status" value="1"/>
</dbReference>
<keyword evidence="2" id="KW-0408">Iron</keyword>
<organism evidence="5 6">
    <name type="scientific">Burkholderia stagnalis</name>
    <dbReference type="NCBI Taxonomy" id="1503054"/>
    <lineage>
        <taxon>Bacteria</taxon>
        <taxon>Pseudomonadati</taxon>
        <taxon>Pseudomonadota</taxon>
        <taxon>Betaproteobacteria</taxon>
        <taxon>Burkholderiales</taxon>
        <taxon>Burkholderiaceae</taxon>
        <taxon>Burkholderia</taxon>
        <taxon>Burkholderia cepacia complex</taxon>
    </lineage>
</organism>
<evidence type="ECO:0000256" key="3">
    <source>
        <dbReference type="SAM" id="Phobius"/>
    </source>
</evidence>
<gene>
    <name evidence="5" type="ORF">DF017_22175</name>
</gene>
<dbReference type="SUPFAM" id="SSF52343">
    <property type="entry name" value="Ferredoxin reductase-like, C-terminal NADP-linked domain"/>
    <property type="match status" value="1"/>
</dbReference>
<reference evidence="5 6" key="1">
    <citation type="submission" date="2018-08" db="EMBL/GenBank/DDBJ databases">
        <title>Comparative analysis of Burkholderia isolates from Puerto Rico.</title>
        <authorList>
            <person name="Hall C."/>
            <person name="Sahl J."/>
            <person name="Wagner D."/>
        </authorList>
    </citation>
    <scope>NUCLEOTIDE SEQUENCE [LARGE SCALE GENOMIC DNA]</scope>
    <source>
        <strain evidence="5 6">Bp8966</strain>
    </source>
</reference>
<evidence type="ECO:0000256" key="1">
    <source>
        <dbReference type="ARBA" id="ARBA00001974"/>
    </source>
</evidence>
<comment type="caution">
    <text evidence="5">The sequence shown here is derived from an EMBL/GenBank/DDBJ whole genome shotgun (WGS) entry which is preliminary data.</text>
</comment>
<keyword evidence="6" id="KW-1185">Reference proteome</keyword>
<dbReference type="CDD" id="cd00322">
    <property type="entry name" value="FNR_like"/>
    <property type="match status" value="1"/>
</dbReference>
<dbReference type="Gene3D" id="3.40.50.80">
    <property type="entry name" value="Nucleotide-binding domain of ferredoxin-NADP reductase (FNR) module"/>
    <property type="match status" value="1"/>
</dbReference>
<evidence type="ECO:0000256" key="2">
    <source>
        <dbReference type="ARBA" id="ARBA00022714"/>
    </source>
</evidence>
<dbReference type="PRINTS" id="PR00410">
    <property type="entry name" value="PHEHYDRXLASE"/>
</dbReference>
<keyword evidence="3" id="KW-0812">Transmembrane</keyword>
<dbReference type="Pfam" id="PF08022">
    <property type="entry name" value="FAD_binding_8"/>
    <property type="match status" value="1"/>
</dbReference>
<name>A0ABX9YK63_9BURK</name>
<feature type="domain" description="FAD-binding FR-type" evidence="4">
    <location>
        <begin position="152"/>
        <end position="254"/>
    </location>
</feature>
<feature type="transmembrane region" description="Helical" evidence="3">
    <location>
        <begin position="112"/>
        <end position="132"/>
    </location>
</feature>
<keyword evidence="3" id="KW-0472">Membrane</keyword>
<feature type="transmembrane region" description="Helical" evidence="3">
    <location>
        <begin position="44"/>
        <end position="65"/>
    </location>
</feature>
<evidence type="ECO:0000313" key="5">
    <source>
        <dbReference type="EMBL" id="RQY88667.1"/>
    </source>
</evidence>
<dbReference type="Proteomes" id="UP000281098">
    <property type="component" value="Unassembled WGS sequence"/>
</dbReference>
<keyword evidence="2" id="KW-0411">Iron-sulfur</keyword>
<dbReference type="PANTHER" id="PTHR47354">
    <property type="entry name" value="NADH OXIDOREDUCTASE HCR"/>
    <property type="match status" value="1"/>
</dbReference>
<evidence type="ECO:0000313" key="6">
    <source>
        <dbReference type="Proteomes" id="UP000281098"/>
    </source>
</evidence>
<dbReference type="InterPro" id="IPR017927">
    <property type="entry name" value="FAD-bd_FR_type"/>
</dbReference>
<dbReference type="EMBL" id="QTPM01000029">
    <property type="protein sequence ID" value="RQY88667.1"/>
    <property type="molecule type" value="Genomic_DNA"/>
</dbReference>
<dbReference type="PROSITE" id="PS51384">
    <property type="entry name" value="FAD_FR"/>
    <property type="match status" value="1"/>
</dbReference>
<accession>A0ABX9YK63</accession>
<keyword evidence="2" id="KW-0479">Metal-binding</keyword>
<sequence>MMPRIIHPLAGLVAILTIATFWLSTAISELFASEATVIAVKTAIPWGFLLLIPALAATGGSGFVLSKGQRQGSIGTKLKRMPFIAANGLLVLIPAAIFLASKARAGEFDTTFYAVQALELAAGAVNITLLSLSMRDGMALTQWRRKSFLRPANTVSARLTGREEIAKDTLVLHMSKPEGFTFVAGQAVYLSFSNLDKPDTKGRARTFSIASTPHDSELEIATRLTNSSFKRQLADMAAGVEVQLEGPYGDLALHEDATRPAVFLAGGIGITPFRSMILDAEQRGLPHRLFLFYSNRKQEDAAFLSELHELEKRNAKFKLIPTFTDVGNASVDSSAERGHITVEMIAKYVGDISAPIFYVAGPPSMVSAVKMLLKESGIRQQNLRAESFFGY</sequence>